<comment type="similarity">
    <text evidence="9">Belongs to the G-protein coupled receptor 1 family.</text>
</comment>
<keyword evidence="4 11" id="KW-1133">Transmembrane helix</keyword>
<dbReference type="EMBL" id="BLXT01007841">
    <property type="protein sequence ID" value="GFO42977.1"/>
    <property type="molecule type" value="Genomic_DNA"/>
</dbReference>
<evidence type="ECO:0000256" key="5">
    <source>
        <dbReference type="ARBA" id="ARBA00023040"/>
    </source>
</evidence>
<dbReference type="PANTHER" id="PTHR24249:SF372">
    <property type="entry name" value="G-PROTEIN COUPLED RECEPTORS FAMILY 1 PROFILE DOMAIN-CONTAINING PROTEIN"/>
    <property type="match status" value="1"/>
</dbReference>
<reference evidence="13 14" key="1">
    <citation type="journal article" date="2021" name="Elife">
        <title>Chloroplast acquisition without the gene transfer in kleptoplastic sea slugs, Plakobranchus ocellatus.</title>
        <authorList>
            <person name="Maeda T."/>
            <person name="Takahashi S."/>
            <person name="Yoshida T."/>
            <person name="Shimamura S."/>
            <person name="Takaki Y."/>
            <person name="Nagai Y."/>
            <person name="Toyoda A."/>
            <person name="Suzuki Y."/>
            <person name="Arimoto A."/>
            <person name="Ishii H."/>
            <person name="Satoh N."/>
            <person name="Nishiyama T."/>
            <person name="Hasebe M."/>
            <person name="Maruyama T."/>
            <person name="Minagawa J."/>
            <person name="Obokata J."/>
            <person name="Shigenobu S."/>
        </authorList>
    </citation>
    <scope>NUCLEOTIDE SEQUENCE [LARGE SCALE GENOMIC DNA]</scope>
</reference>
<evidence type="ECO:0000256" key="9">
    <source>
        <dbReference type="RuleBase" id="RU000688"/>
    </source>
</evidence>
<feature type="compositionally biased region" description="Basic and acidic residues" evidence="10">
    <location>
        <begin position="322"/>
        <end position="332"/>
    </location>
</feature>
<feature type="compositionally biased region" description="Basic and acidic residues" evidence="10">
    <location>
        <begin position="363"/>
        <end position="378"/>
    </location>
</feature>
<feature type="transmembrane region" description="Helical" evidence="11">
    <location>
        <begin position="47"/>
        <end position="68"/>
    </location>
</feature>
<evidence type="ECO:0000256" key="8">
    <source>
        <dbReference type="ARBA" id="ARBA00023224"/>
    </source>
</evidence>
<keyword evidence="5 9" id="KW-0297">G-protein coupled receptor</keyword>
<feature type="transmembrane region" description="Helical" evidence="11">
    <location>
        <begin position="12"/>
        <end position="35"/>
    </location>
</feature>
<protein>
    <submittedName>
        <fullName evidence="13">Alpha-1b adrenergic receptor</fullName>
    </submittedName>
</protein>
<dbReference type="PROSITE" id="PS00237">
    <property type="entry name" value="G_PROTEIN_RECEP_F1_1"/>
    <property type="match status" value="1"/>
</dbReference>
<dbReference type="Gene3D" id="1.20.1070.10">
    <property type="entry name" value="Rhodopsin 7-helix transmembrane proteins"/>
    <property type="match status" value="2"/>
</dbReference>
<keyword evidence="8 9" id="KW-0807">Transducer</keyword>
<evidence type="ECO:0000256" key="6">
    <source>
        <dbReference type="ARBA" id="ARBA00023136"/>
    </source>
</evidence>
<feature type="region of interest" description="Disordered" evidence="10">
    <location>
        <begin position="284"/>
        <end position="305"/>
    </location>
</feature>
<dbReference type="Pfam" id="PF00001">
    <property type="entry name" value="7tm_1"/>
    <property type="match status" value="1"/>
</dbReference>
<feature type="transmembrane region" description="Helical" evidence="11">
    <location>
        <begin position="124"/>
        <end position="144"/>
    </location>
</feature>
<evidence type="ECO:0000256" key="10">
    <source>
        <dbReference type="SAM" id="MobiDB-lite"/>
    </source>
</evidence>
<name>A0AAV4DFG8_9GAST</name>
<gene>
    <name evidence="13" type="ORF">PoB_006948200</name>
</gene>
<dbReference type="PROSITE" id="PS50262">
    <property type="entry name" value="G_PROTEIN_RECEP_F1_2"/>
    <property type="match status" value="1"/>
</dbReference>
<evidence type="ECO:0000259" key="12">
    <source>
        <dbReference type="PROSITE" id="PS50262"/>
    </source>
</evidence>
<dbReference type="GO" id="GO:0004930">
    <property type="term" value="F:G protein-coupled receptor activity"/>
    <property type="evidence" value="ECO:0007669"/>
    <property type="project" value="UniProtKB-KW"/>
</dbReference>
<evidence type="ECO:0000313" key="13">
    <source>
        <dbReference type="EMBL" id="GFO42977.1"/>
    </source>
</evidence>
<evidence type="ECO:0000313" key="14">
    <source>
        <dbReference type="Proteomes" id="UP000735302"/>
    </source>
</evidence>
<evidence type="ECO:0000256" key="4">
    <source>
        <dbReference type="ARBA" id="ARBA00022989"/>
    </source>
</evidence>
<dbReference type="SMART" id="SM01381">
    <property type="entry name" value="7TM_GPCR_Srsx"/>
    <property type="match status" value="1"/>
</dbReference>
<dbReference type="PRINTS" id="PR00237">
    <property type="entry name" value="GPCRRHODOPSN"/>
</dbReference>
<feature type="region of interest" description="Disordered" evidence="10">
    <location>
        <begin position="322"/>
        <end position="378"/>
    </location>
</feature>
<accession>A0AAV4DFG8</accession>
<keyword evidence="14" id="KW-1185">Reference proteome</keyword>
<dbReference type="AlphaFoldDB" id="A0AAV4DFG8"/>
<dbReference type="PANTHER" id="PTHR24249">
    <property type="entry name" value="HISTAMINE RECEPTOR-RELATED G-PROTEIN COUPLED RECEPTOR"/>
    <property type="match status" value="1"/>
</dbReference>
<feature type="compositionally biased region" description="Polar residues" evidence="10">
    <location>
        <begin position="293"/>
        <end position="305"/>
    </location>
</feature>
<keyword evidence="7 9" id="KW-0675">Receptor</keyword>
<keyword evidence="6 11" id="KW-0472">Membrane</keyword>
<feature type="transmembrane region" description="Helical" evidence="11">
    <location>
        <begin position="80"/>
        <end position="103"/>
    </location>
</feature>
<feature type="domain" description="G-protein coupled receptors family 1 profile" evidence="12">
    <location>
        <begin position="26"/>
        <end position="466"/>
    </location>
</feature>
<keyword evidence="2" id="KW-1003">Cell membrane</keyword>
<sequence>MAFSKPALDIALITLGVTFSTCVLVLNVLTIVAIVKTRSVRVTHSNMFILNLAILDILMIVPQLFFAVTLLRGVVTLMEFLLTGILFSTLAVAAMFNNFAIAVDRFLFIQRALTYPTIVTSSRVKLVVLFIWMVAVVVGTIPLYDIPLLSIARDGIYMDQSNGCNWNSTLQLYYDPKDAVKTGNTNTSLNRISLQDETDPALLIHRLLSCPHLTTPAHQAQTILLFLTFVSMGLISVGLYCKMFLVIREHNQTLATHANVQAGGSSSCEEHSCPFHRLAEEWSSRRQGKATSKHQSSETASSNNRVQFDIPSDLKLIRSEANADDRDMEARGTPDTASVNTDLPSSTKTSSSTVLTRQSQTGESDHTSEIELRTKKNRQAIDRKSVNSSTFSDSRHRLKKCLSRRIRDMRTIKMLMTMFVIFYICWTPIQICKFTLHGLRYPVNDQVMLASWILGTSNSVWNFLVYPMRNRELRGAITRLVCFPFNKVRRRKT</sequence>
<dbReference type="GO" id="GO:0005886">
    <property type="term" value="C:plasma membrane"/>
    <property type="evidence" value="ECO:0007669"/>
    <property type="project" value="UniProtKB-SubCell"/>
</dbReference>
<comment type="caution">
    <text evidence="13">The sequence shown here is derived from an EMBL/GenBank/DDBJ whole genome shotgun (WGS) entry which is preliminary data.</text>
</comment>
<dbReference type="InterPro" id="IPR017452">
    <property type="entry name" value="GPCR_Rhodpsn_7TM"/>
</dbReference>
<feature type="transmembrane region" description="Helical" evidence="11">
    <location>
        <begin position="449"/>
        <end position="466"/>
    </location>
</feature>
<comment type="subcellular location">
    <subcellularLocation>
        <location evidence="1">Cell membrane</location>
        <topology evidence="1">Multi-pass membrane protein</topology>
    </subcellularLocation>
</comment>
<dbReference type="InterPro" id="IPR000276">
    <property type="entry name" value="GPCR_Rhodpsn"/>
</dbReference>
<feature type="compositionally biased region" description="Polar residues" evidence="10">
    <location>
        <begin position="335"/>
        <end position="344"/>
    </location>
</feature>
<evidence type="ECO:0000256" key="7">
    <source>
        <dbReference type="ARBA" id="ARBA00023170"/>
    </source>
</evidence>
<evidence type="ECO:0000256" key="1">
    <source>
        <dbReference type="ARBA" id="ARBA00004651"/>
    </source>
</evidence>
<feature type="transmembrane region" description="Helical" evidence="11">
    <location>
        <begin position="412"/>
        <end position="429"/>
    </location>
</feature>
<feature type="transmembrane region" description="Helical" evidence="11">
    <location>
        <begin position="223"/>
        <end position="241"/>
    </location>
</feature>
<evidence type="ECO:0000256" key="3">
    <source>
        <dbReference type="ARBA" id="ARBA00022692"/>
    </source>
</evidence>
<proteinExistence type="inferred from homology"/>
<evidence type="ECO:0000256" key="2">
    <source>
        <dbReference type="ARBA" id="ARBA00022475"/>
    </source>
</evidence>
<evidence type="ECO:0000256" key="11">
    <source>
        <dbReference type="SAM" id="Phobius"/>
    </source>
</evidence>
<dbReference type="InterPro" id="IPR050569">
    <property type="entry name" value="TAAR"/>
</dbReference>
<dbReference type="CDD" id="cd00637">
    <property type="entry name" value="7tm_classA_rhodopsin-like"/>
    <property type="match status" value="1"/>
</dbReference>
<dbReference type="SUPFAM" id="SSF81321">
    <property type="entry name" value="Family A G protein-coupled receptor-like"/>
    <property type="match status" value="1"/>
</dbReference>
<dbReference type="Proteomes" id="UP000735302">
    <property type="component" value="Unassembled WGS sequence"/>
</dbReference>
<keyword evidence="3 9" id="KW-0812">Transmembrane</keyword>
<organism evidence="13 14">
    <name type="scientific">Plakobranchus ocellatus</name>
    <dbReference type="NCBI Taxonomy" id="259542"/>
    <lineage>
        <taxon>Eukaryota</taxon>
        <taxon>Metazoa</taxon>
        <taxon>Spiralia</taxon>
        <taxon>Lophotrochozoa</taxon>
        <taxon>Mollusca</taxon>
        <taxon>Gastropoda</taxon>
        <taxon>Heterobranchia</taxon>
        <taxon>Euthyneura</taxon>
        <taxon>Panpulmonata</taxon>
        <taxon>Sacoglossa</taxon>
        <taxon>Placobranchoidea</taxon>
        <taxon>Plakobranchidae</taxon>
        <taxon>Plakobranchus</taxon>
    </lineage>
</organism>